<evidence type="ECO:0000256" key="6">
    <source>
        <dbReference type="ARBA" id="ARBA00023239"/>
    </source>
</evidence>
<dbReference type="GO" id="GO:0051997">
    <property type="term" value="F:2-oxo-4-hydroxy-4-carboxy-5-ureidoimidazoline decarboxylase activity"/>
    <property type="evidence" value="ECO:0007669"/>
    <property type="project" value="UniProtKB-EC"/>
</dbReference>
<protein>
    <recommendedName>
        <fullName evidence="3">2-oxo-4-hydroxy-4-carboxy-5-ureidoimidazoline decarboxylase</fullName>
        <ecNumber evidence="3">4.1.1.97</ecNumber>
    </recommendedName>
</protein>
<dbReference type="SUPFAM" id="SSF158694">
    <property type="entry name" value="UraD-Like"/>
    <property type="match status" value="1"/>
</dbReference>
<dbReference type="Pfam" id="PF09349">
    <property type="entry name" value="OHCU_decarbox"/>
    <property type="match status" value="1"/>
</dbReference>
<dbReference type="GO" id="GO:0000255">
    <property type="term" value="P:allantoin metabolic process"/>
    <property type="evidence" value="ECO:0007669"/>
    <property type="project" value="InterPro"/>
</dbReference>
<keyword evidence="5" id="KW-0210">Decarboxylase</keyword>
<dbReference type="InterPro" id="IPR036778">
    <property type="entry name" value="OHCU_decarboxylase_sf"/>
</dbReference>
<dbReference type="GO" id="GO:0006144">
    <property type="term" value="P:purine nucleobase metabolic process"/>
    <property type="evidence" value="ECO:0007669"/>
    <property type="project" value="UniProtKB-KW"/>
</dbReference>
<evidence type="ECO:0000259" key="7">
    <source>
        <dbReference type="Pfam" id="PF09349"/>
    </source>
</evidence>
<gene>
    <name evidence="8" type="ORF">METZ01_LOCUS127064</name>
</gene>
<dbReference type="PANTHER" id="PTHR43466:SF1">
    <property type="entry name" value="2-OXO-4-HYDROXY-4-CARBOXY-5-UREIDOIMIDAZOLINE DECARBOXYLASE-RELATED"/>
    <property type="match status" value="1"/>
</dbReference>
<evidence type="ECO:0000256" key="3">
    <source>
        <dbReference type="ARBA" id="ARBA00012257"/>
    </source>
</evidence>
<accession>A0A381YBD4</accession>
<dbReference type="NCBIfam" id="TIGR03164">
    <property type="entry name" value="UHCUDC"/>
    <property type="match status" value="1"/>
</dbReference>
<dbReference type="GO" id="GO:0019628">
    <property type="term" value="P:urate catabolic process"/>
    <property type="evidence" value="ECO:0007669"/>
    <property type="project" value="UniProtKB-UniPathway"/>
</dbReference>
<dbReference type="EC" id="4.1.1.97" evidence="3"/>
<evidence type="ECO:0000313" key="8">
    <source>
        <dbReference type="EMBL" id="SVA74210.1"/>
    </source>
</evidence>
<dbReference type="Gene3D" id="1.10.3330.10">
    <property type="entry name" value="Oxo-4-hydroxy-4-carboxy-5-ureidoimidazoline decarboxylase"/>
    <property type="match status" value="1"/>
</dbReference>
<evidence type="ECO:0000256" key="1">
    <source>
        <dbReference type="ARBA" id="ARBA00001163"/>
    </source>
</evidence>
<reference evidence="8" key="1">
    <citation type="submission" date="2018-05" db="EMBL/GenBank/DDBJ databases">
        <authorList>
            <person name="Lanie J.A."/>
            <person name="Ng W.-L."/>
            <person name="Kazmierczak K.M."/>
            <person name="Andrzejewski T.M."/>
            <person name="Davidsen T.M."/>
            <person name="Wayne K.J."/>
            <person name="Tettelin H."/>
            <person name="Glass J.I."/>
            <person name="Rusch D."/>
            <person name="Podicherti R."/>
            <person name="Tsui H.-C.T."/>
            <person name="Winkler M.E."/>
        </authorList>
    </citation>
    <scope>NUCLEOTIDE SEQUENCE</scope>
</reference>
<evidence type="ECO:0000256" key="5">
    <source>
        <dbReference type="ARBA" id="ARBA00022793"/>
    </source>
</evidence>
<keyword evidence="4" id="KW-0659">Purine metabolism</keyword>
<dbReference type="PANTHER" id="PTHR43466">
    <property type="entry name" value="2-OXO-4-HYDROXY-4-CARBOXY-5-UREIDOIMIDAZOLINE DECARBOXYLASE-RELATED"/>
    <property type="match status" value="1"/>
</dbReference>
<dbReference type="AlphaFoldDB" id="A0A381YBD4"/>
<proteinExistence type="predicted"/>
<comment type="catalytic activity">
    <reaction evidence="1">
        <text>5-hydroxy-2-oxo-4-ureido-2,5-dihydro-1H-imidazole-5-carboxylate + H(+) = (S)-allantoin + CO2</text>
        <dbReference type="Rhea" id="RHEA:26301"/>
        <dbReference type="ChEBI" id="CHEBI:15378"/>
        <dbReference type="ChEBI" id="CHEBI:15678"/>
        <dbReference type="ChEBI" id="CHEBI:16526"/>
        <dbReference type="ChEBI" id="CHEBI:58639"/>
        <dbReference type="EC" id="4.1.1.97"/>
    </reaction>
</comment>
<feature type="domain" description="Oxo-4-hydroxy-4-carboxy-5-ureidoimidazoline decarboxylase" evidence="7">
    <location>
        <begin position="10"/>
        <end position="168"/>
    </location>
</feature>
<organism evidence="8">
    <name type="scientific">marine metagenome</name>
    <dbReference type="NCBI Taxonomy" id="408172"/>
    <lineage>
        <taxon>unclassified sequences</taxon>
        <taxon>metagenomes</taxon>
        <taxon>ecological metagenomes</taxon>
    </lineage>
</organism>
<keyword evidence="6" id="KW-0456">Lyase</keyword>
<dbReference type="InterPro" id="IPR017580">
    <property type="entry name" value="OHCU_decarboxylase-1"/>
</dbReference>
<sequence length="173" mass="20265">MKLPTELARQSSKEFLEVFQNLYEHSPWFVEQSLDQVAADDKYNNLEKFHQLLSEIMLHSDNDLQDNLIVAHPMLAGKKAQNNQLTDFSTTEQKSAGLGDCTDSEIRLFEELNNEYFSRFNFPFIMAVKEKNKSDIILSFRERKENSRLDERSNALNEINKIAWLRIKEIYGL</sequence>
<comment type="pathway">
    <text evidence="2">Purine metabolism; urate degradation; (S)-allantoin from urate: step 3/3.</text>
</comment>
<evidence type="ECO:0000256" key="4">
    <source>
        <dbReference type="ARBA" id="ARBA00022631"/>
    </source>
</evidence>
<dbReference type="GO" id="GO:0005777">
    <property type="term" value="C:peroxisome"/>
    <property type="evidence" value="ECO:0007669"/>
    <property type="project" value="TreeGrafter"/>
</dbReference>
<dbReference type="EMBL" id="UINC01017802">
    <property type="protein sequence ID" value="SVA74210.1"/>
    <property type="molecule type" value="Genomic_DNA"/>
</dbReference>
<dbReference type="InterPro" id="IPR018020">
    <property type="entry name" value="OHCU_decarboxylase"/>
</dbReference>
<evidence type="ECO:0000256" key="2">
    <source>
        <dbReference type="ARBA" id="ARBA00004754"/>
    </source>
</evidence>
<name>A0A381YBD4_9ZZZZ</name>
<dbReference type="UniPathway" id="UPA00394">
    <property type="reaction ID" value="UER00652"/>
</dbReference>